<feature type="transmembrane region" description="Helical" evidence="6">
    <location>
        <begin position="235"/>
        <end position="252"/>
    </location>
</feature>
<comment type="function">
    <text evidence="6">Serine protease involved in intramembrane proteolysis.</text>
</comment>
<dbReference type="InterPro" id="IPR035952">
    <property type="entry name" value="Rhomboid-like_sf"/>
</dbReference>
<keyword evidence="4 6" id="KW-1133">Transmembrane helix</keyword>
<gene>
    <name evidence="8" type="ORF">KSP40_PGU012841</name>
</gene>
<dbReference type="SUPFAM" id="SSF144091">
    <property type="entry name" value="Rhomboid-like"/>
    <property type="match status" value="1"/>
</dbReference>
<feature type="transmembrane region" description="Helical" evidence="6">
    <location>
        <begin position="157"/>
        <end position="175"/>
    </location>
</feature>
<accession>A0ABR2LEZ7</accession>
<sequence length="310" mass="34016">MGKQGGGSTAVDVVESRAMWVPYHYQHAPPTPAPPNLLWASWLVPAFVIANIAVFAYSMYANNCPARHPPGHVCVFFSYIGRYSFEPISVNPLLGPASETLDAMGALDYNKIVSGEAWRLITCIWLHGGVIHLLANMLSLLFIGVRLEEEFGFVKIGTLYIISGIGGSLMSSLYIRRKISVGASGALFGLLGAMLSELIINWTLYANKCAALMTLLVVIAVNMAVGMVPHVDSSAHIGGFISGFLLGFILLIRPQFGWVDPKNIPPGYGINHTTPKHKVHQYVFWILAFVLLVVWFMNNLIRLFGDHIFS</sequence>
<keyword evidence="3 6" id="KW-0812">Transmembrane</keyword>
<name>A0ABR2LEZ7_9ASPA</name>
<evidence type="ECO:0000256" key="2">
    <source>
        <dbReference type="ARBA" id="ARBA00009045"/>
    </source>
</evidence>
<evidence type="ECO:0000256" key="6">
    <source>
        <dbReference type="RuleBase" id="RU362115"/>
    </source>
</evidence>
<feature type="transmembrane region" description="Helical" evidence="6">
    <location>
        <begin position="187"/>
        <end position="204"/>
    </location>
</feature>
<evidence type="ECO:0000256" key="4">
    <source>
        <dbReference type="ARBA" id="ARBA00022989"/>
    </source>
</evidence>
<keyword evidence="5 6" id="KW-0472">Membrane</keyword>
<dbReference type="PANTHER" id="PTHR22936:SF77">
    <property type="entry name" value="RHOMBOID-LIKE PROTEIN 1"/>
    <property type="match status" value="1"/>
</dbReference>
<comment type="caution">
    <text evidence="8">The sequence shown here is derived from an EMBL/GenBank/DDBJ whole genome shotgun (WGS) entry which is preliminary data.</text>
</comment>
<evidence type="ECO:0000259" key="7">
    <source>
        <dbReference type="Pfam" id="PF01694"/>
    </source>
</evidence>
<evidence type="ECO:0000313" key="8">
    <source>
        <dbReference type="EMBL" id="KAK8939560.1"/>
    </source>
</evidence>
<evidence type="ECO:0000313" key="9">
    <source>
        <dbReference type="Proteomes" id="UP001412067"/>
    </source>
</evidence>
<feature type="domain" description="Peptidase S54 rhomboid" evidence="7">
    <location>
        <begin position="115"/>
        <end position="251"/>
    </location>
</feature>
<dbReference type="EMBL" id="JBBWWR010000020">
    <property type="protein sequence ID" value="KAK8939560.1"/>
    <property type="molecule type" value="Genomic_DNA"/>
</dbReference>
<dbReference type="Proteomes" id="UP001412067">
    <property type="component" value="Unassembled WGS sequence"/>
</dbReference>
<dbReference type="Pfam" id="PF01694">
    <property type="entry name" value="Rhomboid"/>
    <property type="match status" value="1"/>
</dbReference>
<feature type="transmembrane region" description="Helical" evidence="6">
    <location>
        <begin position="282"/>
        <end position="301"/>
    </location>
</feature>
<keyword evidence="6" id="KW-0720">Serine protease</keyword>
<protein>
    <recommendedName>
        <fullName evidence="6">RHOMBOID-like protein</fullName>
        <ecNumber evidence="6">3.4.21.105</ecNumber>
    </recommendedName>
</protein>
<proteinExistence type="inferred from homology"/>
<dbReference type="InterPro" id="IPR002610">
    <property type="entry name" value="Peptidase_S54_rhomboid-like"/>
</dbReference>
<dbReference type="InterPro" id="IPR022764">
    <property type="entry name" value="Peptidase_S54_rhomboid_dom"/>
</dbReference>
<comment type="catalytic activity">
    <reaction evidence="6">
        <text>Cleaves type-1 transmembrane domains using a catalytic dyad composed of serine and histidine that are contributed by different transmembrane domains.</text>
        <dbReference type="EC" id="3.4.21.105"/>
    </reaction>
</comment>
<keyword evidence="6" id="KW-0645">Protease</keyword>
<comment type="similarity">
    <text evidence="2 6">Belongs to the peptidase S54 family.</text>
</comment>
<organism evidence="8 9">
    <name type="scientific">Platanthera guangdongensis</name>
    <dbReference type="NCBI Taxonomy" id="2320717"/>
    <lineage>
        <taxon>Eukaryota</taxon>
        <taxon>Viridiplantae</taxon>
        <taxon>Streptophyta</taxon>
        <taxon>Embryophyta</taxon>
        <taxon>Tracheophyta</taxon>
        <taxon>Spermatophyta</taxon>
        <taxon>Magnoliopsida</taxon>
        <taxon>Liliopsida</taxon>
        <taxon>Asparagales</taxon>
        <taxon>Orchidaceae</taxon>
        <taxon>Orchidoideae</taxon>
        <taxon>Orchideae</taxon>
        <taxon>Orchidinae</taxon>
        <taxon>Platanthera</taxon>
    </lineage>
</organism>
<feature type="transmembrane region" description="Helical" evidence="6">
    <location>
        <begin position="39"/>
        <end position="60"/>
    </location>
</feature>
<keyword evidence="9" id="KW-1185">Reference proteome</keyword>
<feature type="transmembrane region" description="Helical" evidence="6">
    <location>
        <begin position="210"/>
        <end position="228"/>
    </location>
</feature>
<evidence type="ECO:0000256" key="5">
    <source>
        <dbReference type="ARBA" id="ARBA00023136"/>
    </source>
</evidence>
<reference evidence="8 9" key="1">
    <citation type="journal article" date="2022" name="Nat. Plants">
        <title>Genomes of leafy and leafless Platanthera orchids illuminate the evolution of mycoheterotrophy.</title>
        <authorList>
            <person name="Li M.H."/>
            <person name="Liu K.W."/>
            <person name="Li Z."/>
            <person name="Lu H.C."/>
            <person name="Ye Q.L."/>
            <person name="Zhang D."/>
            <person name="Wang J.Y."/>
            <person name="Li Y.F."/>
            <person name="Zhong Z.M."/>
            <person name="Liu X."/>
            <person name="Yu X."/>
            <person name="Liu D.K."/>
            <person name="Tu X.D."/>
            <person name="Liu B."/>
            <person name="Hao Y."/>
            <person name="Liao X.Y."/>
            <person name="Jiang Y.T."/>
            <person name="Sun W.H."/>
            <person name="Chen J."/>
            <person name="Chen Y.Q."/>
            <person name="Ai Y."/>
            <person name="Zhai J.W."/>
            <person name="Wu S.S."/>
            <person name="Zhou Z."/>
            <person name="Hsiao Y.Y."/>
            <person name="Wu W.L."/>
            <person name="Chen Y.Y."/>
            <person name="Lin Y.F."/>
            <person name="Hsu J.L."/>
            <person name="Li C.Y."/>
            <person name="Wang Z.W."/>
            <person name="Zhao X."/>
            <person name="Zhong W.Y."/>
            <person name="Ma X.K."/>
            <person name="Ma L."/>
            <person name="Huang J."/>
            <person name="Chen G.Z."/>
            <person name="Huang M.Z."/>
            <person name="Huang L."/>
            <person name="Peng D.H."/>
            <person name="Luo Y.B."/>
            <person name="Zou S.Q."/>
            <person name="Chen S.P."/>
            <person name="Lan S."/>
            <person name="Tsai W.C."/>
            <person name="Van de Peer Y."/>
            <person name="Liu Z.J."/>
        </authorList>
    </citation>
    <scope>NUCLEOTIDE SEQUENCE [LARGE SCALE GENOMIC DNA]</scope>
    <source>
        <strain evidence="8">Lor288</strain>
    </source>
</reference>
<comment type="subcellular location">
    <subcellularLocation>
        <location evidence="1 6">Membrane</location>
        <topology evidence="1 6">Multi-pass membrane protein</topology>
    </subcellularLocation>
</comment>
<feature type="transmembrane region" description="Helical" evidence="6">
    <location>
        <begin position="120"/>
        <end position="145"/>
    </location>
</feature>
<dbReference type="EC" id="3.4.21.105" evidence="6"/>
<dbReference type="PANTHER" id="PTHR22936">
    <property type="entry name" value="RHOMBOID-RELATED"/>
    <property type="match status" value="1"/>
</dbReference>
<dbReference type="Gene3D" id="1.20.1540.10">
    <property type="entry name" value="Rhomboid-like"/>
    <property type="match status" value="1"/>
</dbReference>
<keyword evidence="6" id="KW-0378">Hydrolase</keyword>
<evidence type="ECO:0000256" key="3">
    <source>
        <dbReference type="ARBA" id="ARBA00022692"/>
    </source>
</evidence>
<evidence type="ECO:0000256" key="1">
    <source>
        <dbReference type="ARBA" id="ARBA00004141"/>
    </source>
</evidence>